<dbReference type="EMBL" id="WPVZ01001018">
    <property type="protein sequence ID" value="MVL47335.1"/>
    <property type="molecule type" value="Genomic_DNA"/>
</dbReference>
<evidence type="ECO:0000313" key="3">
    <source>
        <dbReference type="EMBL" id="BAQ25992.1"/>
    </source>
</evidence>
<dbReference type="RefSeq" id="WP_001059540.1">
    <property type="nucleotide sequence ID" value="NZ_AP020320.1"/>
</dbReference>
<protein>
    <submittedName>
        <fullName evidence="3">Uncharacterized protein</fullName>
    </submittedName>
</protein>
<evidence type="ECO:0000313" key="4">
    <source>
        <dbReference type="EMBL" id="MVI57156.1"/>
    </source>
</evidence>
<gene>
    <name evidence="4" type="ORF">GO793_15025</name>
    <name evidence="5" type="ORF">GO941_18030</name>
</gene>
<feature type="transmembrane region" description="Helical" evidence="2">
    <location>
        <begin position="6"/>
        <end position="26"/>
    </location>
</feature>
<keyword evidence="1" id="KW-0175">Coiled coil</keyword>
<keyword evidence="2" id="KW-0472">Membrane</keyword>
<dbReference type="PATRIC" id="fig|1280.3541.peg.644"/>
<evidence type="ECO:0000256" key="1">
    <source>
        <dbReference type="SAM" id="Coils"/>
    </source>
</evidence>
<feature type="coiled-coil region" evidence="1">
    <location>
        <begin position="30"/>
        <end position="61"/>
    </location>
</feature>
<name>A0A0C6E171_STAAU</name>
<evidence type="ECO:0000313" key="5">
    <source>
        <dbReference type="EMBL" id="MVL47335.1"/>
    </source>
</evidence>
<reference evidence="3" key="1">
    <citation type="submission" date="2014-08" db="EMBL/GenBank/DDBJ databases">
        <title>Comparative genomics of MRSA.</title>
        <authorList>
            <person name="Yamamoto T."/>
        </authorList>
    </citation>
    <scope>NUCLEOTIDE SEQUENCE</scope>
    <source>
        <strain evidence="3">OC3</strain>
    </source>
</reference>
<reference evidence="6 7" key="2">
    <citation type="submission" date="2019-11" db="EMBL/GenBank/DDBJ databases">
        <title>Implementation of targeted gown and glove precautions to prevent Staphylococcus aureus acquisition in community-based nursing homes.</title>
        <authorList>
            <person name="Stine O.C."/>
        </authorList>
    </citation>
    <scope>NUCLEOTIDE SEQUENCE [LARGE SCALE GENOMIC DNA]</scope>
    <source>
        <strain evidence="5 7">S_2023.LVRQ.AN</strain>
        <strain evidence="4 6">S_4031.LGMP.AI</strain>
    </source>
</reference>
<dbReference type="Proteomes" id="UP000433366">
    <property type="component" value="Unassembled WGS sequence"/>
</dbReference>
<organism evidence="3">
    <name type="scientific">Staphylococcus aureus</name>
    <dbReference type="NCBI Taxonomy" id="1280"/>
    <lineage>
        <taxon>Bacteria</taxon>
        <taxon>Bacillati</taxon>
        <taxon>Bacillota</taxon>
        <taxon>Bacilli</taxon>
        <taxon>Bacillales</taxon>
        <taxon>Staphylococcaceae</taxon>
        <taxon>Staphylococcus</taxon>
    </lineage>
</organism>
<sequence length="252" mass="30024">MNNIGIIITIIGTILTVFNTISAIRWRRRNYNYRKQIDYYKNELEEANQKYIKNLNNKKELTEFINNFVKLSYSTIMSCISFLYTLDFITKSLTKNNEYISQEKLEKLLQRHFNIKKDINILKTDTTQLYLHSSDKNEIALVGGTFNEIYFLNEFIEVQLMKHYKKEKINNRKMSKDIQRALLSSEDVLKIMNKLDSMLVNKINILYSDNEGDGTMTFVTGTEYFKWYFPEYPDKIKTLKIEDVKKHTFTDK</sequence>
<accession>A0A4P7P3F1</accession>
<evidence type="ECO:0000256" key="2">
    <source>
        <dbReference type="SAM" id="Phobius"/>
    </source>
</evidence>
<dbReference type="AlphaFoldDB" id="A0A0C6E171"/>
<dbReference type="EMBL" id="WPRH01000798">
    <property type="protein sequence ID" value="MVI57156.1"/>
    <property type="molecule type" value="Genomic_DNA"/>
</dbReference>
<keyword evidence="2" id="KW-0812">Transmembrane</keyword>
<proteinExistence type="predicted"/>
<dbReference type="EMBL" id="AB983199">
    <property type="protein sequence ID" value="BAQ25992.1"/>
    <property type="molecule type" value="Genomic_DNA"/>
</dbReference>
<evidence type="ECO:0000313" key="7">
    <source>
        <dbReference type="Proteomes" id="UP000434412"/>
    </source>
</evidence>
<accession>A0A0C6E171</accession>
<dbReference type="Proteomes" id="UP000434412">
    <property type="component" value="Unassembled WGS sequence"/>
</dbReference>
<keyword evidence="2" id="KW-1133">Transmembrane helix</keyword>
<evidence type="ECO:0000313" key="6">
    <source>
        <dbReference type="Proteomes" id="UP000433366"/>
    </source>
</evidence>